<keyword evidence="3 7" id="KW-0641">Proline biosynthesis</keyword>
<dbReference type="NCBIfam" id="NF001221">
    <property type="entry name" value="PRK00197.1"/>
    <property type="match status" value="1"/>
</dbReference>
<dbReference type="SUPFAM" id="SSF53720">
    <property type="entry name" value="ALDH-like"/>
    <property type="match status" value="1"/>
</dbReference>
<protein>
    <recommendedName>
        <fullName evidence="7">Gamma-glutamyl phosphate reductase</fullName>
        <shortName evidence="7">GPR</shortName>
        <ecNumber evidence="7">1.2.1.41</ecNumber>
    </recommendedName>
    <alternativeName>
        <fullName evidence="7">Glutamate-5-semialdehyde dehydrogenase</fullName>
    </alternativeName>
    <alternativeName>
        <fullName evidence="7">Glutamyl-gamma-semialdehyde dehydrogenase</fullName>
        <shortName evidence="7">GSA dehydrogenase</shortName>
    </alternativeName>
</protein>
<dbReference type="InterPro" id="IPR016163">
    <property type="entry name" value="Ald_DH_C"/>
</dbReference>
<evidence type="ECO:0000256" key="1">
    <source>
        <dbReference type="ARBA" id="ARBA00004985"/>
    </source>
</evidence>
<dbReference type="Proteomes" id="UP000263486">
    <property type="component" value="Unassembled WGS sequence"/>
</dbReference>
<comment type="catalytic activity">
    <reaction evidence="6 7">
        <text>L-glutamate 5-semialdehyde + phosphate + NADP(+) = L-glutamyl 5-phosphate + NADPH + H(+)</text>
        <dbReference type="Rhea" id="RHEA:19541"/>
        <dbReference type="ChEBI" id="CHEBI:15378"/>
        <dbReference type="ChEBI" id="CHEBI:43474"/>
        <dbReference type="ChEBI" id="CHEBI:57783"/>
        <dbReference type="ChEBI" id="CHEBI:58066"/>
        <dbReference type="ChEBI" id="CHEBI:58274"/>
        <dbReference type="ChEBI" id="CHEBI:58349"/>
        <dbReference type="EC" id="1.2.1.41"/>
    </reaction>
</comment>
<evidence type="ECO:0000256" key="3">
    <source>
        <dbReference type="ARBA" id="ARBA00022650"/>
    </source>
</evidence>
<evidence type="ECO:0000259" key="8">
    <source>
        <dbReference type="Pfam" id="PF00171"/>
    </source>
</evidence>
<dbReference type="InterPro" id="IPR012134">
    <property type="entry name" value="Glu-5-SA_DH"/>
</dbReference>
<comment type="caution">
    <text evidence="9">The sequence shown here is derived from an EMBL/GenBank/DDBJ whole genome shotgun (WGS) entry which is preliminary data.</text>
</comment>
<evidence type="ECO:0000256" key="6">
    <source>
        <dbReference type="ARBA" id="ARBA00049024"/>
    </source>
</evidence>
<evidence type="ECO:0000256" key="5">
    <source>
        <dbReference type="ARBA" id="ARBA00023002"/>
    </source>
</evidence>
<evidence type="ECO:0000256" key="4">
    <source>
        <dbReference type="ARBA" id="ARBA00022857"/>
    </source>
</evidence>
<reference evidence="9 10" key="1">
    <citation type="submission" date="2018-08" db="EMBL/GenBank/DDBJ databases">
        <title>Draft genome sequence of Psychrilyobacter sp. strain SD5 isolated from Black Sea water.</title>
        <authorList>
            <person name="Yadav S."/>
            <person name="Villanueva L."/>
            <person name="Damste J.S.S."/>
        </authorList>
    </citation>
    <scope>NUCLEOTIDE SEQUENCE [LARGE SCALE GENOMIC DNA]</scope>
    <source>
        <strain evidence="9 10">SD5</strain>
    </source>
</reference>
<dbReference type="HAMAP" id="MF_00412">
    <property type="entry name" value="ProA"/>
    <property type="match status" value="1"/>
</dbReference>
<evidence type="ECO:0000256" key="2">
    <source>
        <dbReference type="ARBA" id="ARBA00022605"/>
    </source>
</evidence>
<name>A0ABX9KEK5_9FUSO</name>
<dbReference type="PANTHER" id="PTHR11063:SF8">
    <property type="entry name" value="DELTA-1-PYRROLINE-5-CARBOXYLATE SYNTHASE"/>
    <property type="match status" value="1"/>
</dbReference>
<dbReference type="InterPro" id="IPR016162">
    <property type="entry name" value="Ald_DH_N"/>
</dbReference>
<dbReference type="RefSeq" id="WP_114643161.1">
    <property type="nucleotide sequence ID" value="NZ_JAACIO010000029.1"/>
</dbReference>
<feature type="domain" description="Aldehyde dehydrogenase" evidence="8">
    <location>
        <begin position="100"/>
        <end position="286"/>
    </location>
</feature>
<evidence type="ECO:0000313" key="10">
    <source>
        <dbReference type="Proteomes" id="UP000263486"/>
    </source>
</evidence>
<dbReference type="Pfam" id="PF00171">
    <property type="entry name" value="Aldedh"/>
    <property type="match status" value="2"/>
</dbReference>
<keyword evidence="4 7" id="KW-0521">NADP</keyword>
<accession>A0ABX9KEK5</accession>
<dbReference type="EC" id="1.2.1.41" evidence="7"/>
<dbReference type="Gene3D" id="3.40.309.10">
    <property type="entry name" value="Aldehyde Dehydrogenase, Chain A, domain 2"/>
    <property type="match status" value="1"/>
</dbReference>
<dbReference type="InterPro" id="IPR000965">
    <property type="entry name" value="GPR_dom"/>
</dbReference>
<dbReference type="InterPro" id="IPR015590">
    <property type="entry name" value="Aldehyde_DH_dom"/>
</dbReference>
<comment type="subcellular location">
    <subcellularLocation>
        <location evidence="7">Cytoplasm</location>
    </subcellularLocation>
</comment>
<dbReference type="EMBL" id="QUAJ01000024">
    <property type="protein sequence ID" value="REI40112.1"/>
    <property type="molecule type" value="Genomic_DNA"/>
</dbReference>
<dbReference type="CDD" id="cd07079">
    <property type="entry name" value="ALDH_F18-19_ProA-GPR"/>
    <property type="match status" value="1"/>
</dbReference>
<dbReference type="Gene3D" id="3.40.605.10">
    <property type="entry name" value="Aldehyde Dehydrogenase, Chain A, domain 1"/>
    <property type="match status" value="1"/>
</dbReference>
<comment type="pathway">
    <text evidence="1 7">Amino-acid biosynthesis; L-proline biosynthesis; L-glutamate 5-semialdehyde from L-glutamate: step 2/2.</text>
</comment>
<gene>
    <name evidence="7" type="primary">proA</name>
    <name evidence="9" type="ORF">DYH56_12250</name>
</gene>
<keyword evidence="2 7" id="KW-0028">Amino-acid biosynthesis</keyword>
<proteinExistence type="inferred from homology"/>
<dbReference type="NCBIfam" id="TIGR00407">
    <property type="entry name" value="proA"/>
    <property type="match status" value="1"/>
</dbReference>
<dbReference type="InterPro" id="IPR016161">
    <property type="entry name" value="Ald_DH/histidinol_DH"/>
</dbReference>
<dbReference type="PANTHER" id="PTHR11063">
    <property type="entry name" value="GLUTAMATE SEMIALDEHYDE DEHYDROGENASE"/>
    <property type="match status" value="1"/>
</dbReference>
<sequence>MKKYMNNMGVLAKKASRKLLQMDTTTKNNILEEMAVELLNNMEFIRSENEKDLIKGRKNGLSPAFIDRLTLTEERIYGMAQGIRTIIGLDDPIGEILSGFRHENGMEISQIRVPLGVIGMIFESRPNVTVDAAVLSLKSGNSIILRGGSDALCSNIALAKVIIQAGEKFGLPHGAIQLIENTDRSCVNELITMNDFIDVIIPRGGKGLKQAILAGASVPVIETGAGLCHTYVDHNADLNMAIDIIINAKASRPGVCNAMETLLVHSDSISKLLPSLGEKLGDLGVEIRADERSIKYLANAIPTTDSDWNTEYLDLILSIKTVDSIDEAIKHIDTYSTKHSEAIISENYKNTQKFLREVDSAAVYINASTRFTDGGAFGFGGEIGISTQKLHARGPMGIKELTSVKYIIRGDGQIR</sequence>
<dbReference type="GO" id="GO:0004350">
    <property type="term" value="F:glutamate-5-semialdehyde dehydrogenase activity"/>
    <property type="evidence" value="ECO:0007669"/>
    <property type="project" value="UniProtKB-EC"/>
</dbReference>
<feature type="domain" description="Aldehyde dehydrogenase" evidence="8">
    <location>
        <begin position="316"/>
        <end position="406"/>
    </location>
</feature>
<keyword evidence="5 7" id="KW-0560">Oxidoreductase</keyword>
<organism evidence="9 10">
    <name type="scientific">Psychrilyobacter piezotolerans</name>
    <dbReference type="NCBI Taxonomy" id="2293438"/>
    <lineage>
        <taxon>Bacteria</taxon>
        <taxon>Fusobacteriati</taxon>
        <taxon>Fusobacteriota</taxon>
        <taxon>Fusobacteriia</taxon>
        <taxon>Fusobacteriales</taxon>
        <taxon>Fusobacteriaceae</taxon>
        <taxon>Psychrilyobacter</taxon>
    </lineage>
</organism>
<keyword evidence="10" id="KW-1185">Reference proteome</keyword>
<comment type="similarity">
    <text evidence="7">Belongs to the gamma-glutamyl phosphate reductase family.</text>
</comment>
<comment type="function">
    <text evidence="7">Catalyzes the NADPH-dependent reduction of L-glutamate 5-phosphate into L-glutamate 5-semialdehyde and phosphate. The product spontaneously undergoes cyclization to form 1-pyrroline-5-carboxylate.</text>
</comment>
<dbReference type="PIRSF" id="PIRSF000151">
    <property type="entry name" value="GPR"/>
    <property type="match status" value="1"/>
</dbReference>
<evidence type="ECO:0000313" key="9">
    <source>
        <dbReference type="EMBL" id="REI40112.1"/>
    </source>
</evidence>
<dbReference type="PROSITE" id="PS01223">
    <property type="entry name" value="PROA"/>
    <property type="match status" value="1"/>
</dbReference>
<evidence type="ECO:0000256" key="7">
    <source>
        <dbReference type="HAMAP-Rule" id="MF_00412"/>
    </source>
</evidence>
<dbReference type="InterPro" id="IPR020593">
    <property type="entry name" value="G-glutamylP_reductase_CS"/>
</dbReference>
<keyword evidence="7" id="KW-0963">Cytoplasm</keyword>